<comment type="subcellular location">
    <subcellularLocation>
        <location evidence="1">Membrane</location>
        <topology evidence="1">Multi-pass membrane protein</topology>
    </subcellularLocation>
</comment>
<keyword evidence="2" id="KW-0813">Transport</keyword>
<dbReference type="PROSITE" id="PS50929">
    <property type="entry name" value="ABC_TM1F"/>
    <property type="match status" value="2"/>
</dbReference>
<gene>
    <name evidence="14" type="ORF">V865_006622</name>
</gene>
<dbReference type="PROSITE" id="PS00211">
    <property type="entry name" value="ABC_TRANSPORTER_1"/>
    <property type="match status" value="2"/>
</dbReference>
<feature type="transmembrane region" description="Helical" evidence="11">
    <location>
        <begin position="415"/>
        <end position="438"/>
    </location>
</feature>
<feature type="region of interest" description="Disordered" evidence="10">
    <location>
        <begin position="516"/>
        <end position="543"/>
    </location>
</feature>
<dbReference type="Proteomes" id="UP001358614">
    <property type="component" value="Chromosome 2"/>
</dbReference>
<evidence type="ECO:0000256" key="7">
    <source>
        <dbReference type="ARBA" id="ARBA00022989"/>
    </source>
</evidence>
<feature type="transmembrane region" description="Helical" evidence="11">
    <location>
        <begin position="967"/>
        <end position="986"/>
    </location>
</feature>
<keyword evidence="6" id="KW-0067">ATP-binding</keyword>
<evidence type="ECO:0000256" key="2">
    <source>
        <dbReference type="ARBA" id="ARBA00022448"/>
    </source>
</evidence>
<dbReference type="GeneID" id="91105423"/>
<dbReference type="SUPFAM" id="SSF90123">
    <property type="entry name" value="ABC transporter transmembrane region"/>
    <property type="match status" value="2"/>
</dbReference>
<dbReference type="InterPro" id="IPR017871">
    <property type="entry name" value="ABC_transporter-like_CS"/>
</dbReference>
<feature type="transmembrane region" description="Helical" evidence="11">
    <location>
        <begin position="458"/>
        <end position="479"/>
    </location>
</feature>
<keyword evidence="15" id="KW-1185">Reference proteome</keyword>
<dbReference type="GO" id="GO:0140359">
    <property type="term" value="F:ABC-type transporter activity"/>
    <property type="evidence" value="ECO:0007669"/>
    <property type="project" value="InterPro"/>
</dbReference>
<dbReference type="FunFam" id="3.40.50.300:FF:001172">
    <property type="entry name" value="Cystic fibrosis transmembrane conductance regulator"/>
    <property type="match status" value="1"/>
</dbReference>
<keyword evidence="5" id="KW-0547">Nucleotide-binding</keyword>
<dbReference type="CDD" id="cd03250">
    <property type="entry name" value="ABCC_MRP_domain1"/>
    <property type="match status" value="1"/>
</dbReference>
<dbReference type="Gene3D" id="1.20.1560.10">
    <property type="entry name" value="ABC transporter type 1, transmembrane domain"/>
    <property type="match status" value="2"/>
</dbReference>
<dbReference type="InterPro" id="IPR050173">
    <property type="entry name" value="ABC_transporter_C-like"/>
</dbReference>
<dbReference type="FunFam" id="3.40.50.300:FF:000997">
    <property type="entry name" value="Multidrug resistance-associated protein 1"/>
    <property type="match status" value="1"/>
</dbReference>
<sequence>MPIPFYRPLPAIPGIYGSQTLPEQKANILSRIVFHWVTPIMRAGYSRPLEAEDLWMLTSDLECKNIADKLQEHLGKQTLNKTTLRHSSEDEKSSANGKMKSSNVRDSMALIDTLDGYSIQNPSVKLEPTYPTNSRFGRQASNDNYYNNDPDISSGSIHQLCNGKSGQGSLLKAMYMSVWWQWWKAVICKGCAAGLQITAPLVTRLVIDQLTLSHVNQQDPSAEPPRSVGYMIGLAFVLFVMVQSASLFSYQALQRGSVVGFMMRAALIDLIGRKSMRLSSSSKTEFTSGKLTTMVSADASFLDFSAPMTLDLVVQPIQIAIGLGLLIWTLGYSALVGLAVLALAGPLQAYMFTRMIHTRQSQLQYVDSRVRLLSETITSIRSVKLFAYVQFFSNKVNEMRKNELIYLRKNGFNRATMNATMAVIPTLAAVLTLVTYGLTGHELNAAIIFSGLQYFNVLKTPISFLPMCFTAVSDALVGIRRIGALLRSEEIPPKLNINHQSKYALDVRGDFQFESLHESNDKSQSESEPGNDENDEKDPERSSIKSIEPFALRNIDLKIPRGALVCIVGRVGTGKSALLSSLIGDMRQLDGHTVFGGSVSYVLQQAWIHSGSIRDNITFSATSKKINFGRLGNVIDACALRSDIDAMNHGDLTNVGEKGLLLSGGQRQRLSLARAAYSHSDIVLLDDPLSAIDANVSHHILKECILGELMRGRTRLIVTHKGDILPHADLVLVMDRDSEGEGKIVQQGNYHELKVQEGPFHSFISEYTSDRSGSTPTLKPAKPKSSTASNKESKTDKSSENDTMEEDRQIGSIPWSVYITYFKSMGTILWSFTFGSMLLLTQAATVGNSLWLGWWSGDKFEGLGQGGCMGIYGALGVAIGVFTWGASYTMFVAGLKASYRLFEQAWAHVMRAPVRWHDQTPSGRIINRLSKDIEMLDDRMAFSWETLLVNALAAVGTFGLILYTYPWLGIAFIPLCLFYWLCGGYYRQTSREVKRIDSITRTQIYSSFGEQLAGLSVIRAFGKQDTFEERTQNAINVEGRAYILTLVIQRWLGVRLDLSSNLLILLIAIFGILFRDSVDPASFGVVFSYALAAAQLFSNLVSLCAQVELEMNNAERILHYTTLPSEPPPYTSQDPPTGTWPTEGEIIFKNVSLRYSENGPWVLKRLNFHIEAGEKVGVIGRTGAGKSCLVGAVMRMNDIKGEIRVDGLDLKQIGIDTVREKIGIIPQDAFLFEGTIRQNLDPLSIHSDHYLNSLLSLIHSDPLLPSSQSTKDKFKLDSQVSSEGTNFSAGEKQLLALIRALARNTKILLLDEATSSVDPETDALIQRIIQNHLNGVTLISIAHKLQTVAYYDRILVLDQGRVVEYDTPLGLYDIRDSIFRQLCDRVQLGRADLLRLRHDALYALQASRDDKSLFNHYCIAEAWVQNGGVRVSEYRS</sequence>
<keyword evidence="9" id="KW-0325">Glycoprotein</keyword>
<name>A0AAX4KPW3_9TREE</name>
<dbReference type="PANTHER" id="PTHR24223:SF415">
    <property type="entry name" value="FI20190P1"/>
    <property type="match status" value="1"/>
</dbReference>
<dbReference type="SUPFAM" id="SSF52540">
    <property type="entry name" value="P-loop containing nucleoside triphosphate hydrolases"/>
    <property type="match status" value="2"/>
</dbReference>
<dbReference type="GO" id="GO:0016887">
    <property type="term" value="F:ATP hydrolysis activity"/>
    <property type="evidence" value="ECO:0007669"/>
    <property type="project" value="InterPro"/>
</dbReference>
<evidence type="ECO:0008006" key="16">
    <source>
        <dbReference type="Google" id="ProtNLM"/>
    </source>
</evidence>
<evidence type="ECO:0000256" key="10">
    <source>
        <dbReference type="SAM" id="MobiDB-lite"/>
    </source>
</evidence>
<evidence type="ECO:0000256" key="1">
    <source>
        <dbReference type="ARBA" id="ARBA00004141"/>
    </source>
</evidence>
<feature type="transmembrane region" description="Helical" evidence="11">
    <location>
        <begin position="1056"/>
        <end position="1074"/>
    </location>
</feature>
<evidence type="ECO:0000256" key="3">
    <source>
        <dbReference type="ARBA" id="ARBA00022692"/>
    </source>
</evidence>
<organism evidence="14 15">
    <name type="scientific">Kwoniella europaea PYCC6329</name>
    <dbReference type="NCBI Taxonomy" id="1423913"/>
    <lineage>
        <taxon>Eukaryota</taxon>
        <taxon>Fungi</taxon>
        <taxon>Dikarya</taxon>
        <taxon>Basidiomycota</taxon>
        <taxon>Agaricomycotina</taxon>
        <taxon>Tremellomycetes</taxon>
        <taxon>Tremellales</taxon>
        <taxon>Cryptococcaceae</taxon>
        <taxon>Kwoniella</taxon>
    </lineage>
</organism>
<dbReference type="InterPro" id="IPR003593">
    <property type="entry name" value="AAA+_ATPase"/>
</dbReference>
<keyword evidence="4" id="KW-0677">Repeat</keyword>
<feature type="domain" description="ABC transmembrane type-1" evidence="13">
    <location>
        <begin position="185"/>
        <end position="474"/>
    </location>
</feature>
<dbReference type="FunFam" id="1.20.1560.10:FF:000010">
    <property type="entry name" value="Multidrug resistance-associated ABC transporter"/>
    <property type="match status" value="1"/>
</dbReference>
<feature type="domain" description="ABC transporter" evidence="12">
    <location>
        <begin position="1146"/>
        <end position="1384"/>
    </location>
</feature>
<dbReference type="CDD" id="cd03244">
    <property type="entry name" value="ABCC_MRP_domain2"/>
    <property type="match status" value="1"/>
</dbReference>
<dbReference type="PANTHER" id="PTHR24223">
    <property type="entry name" value="ATP-BINDING CASSETTE SUB-FAMILY C"/>
    <property type="match status" value="1"/>
</dbReference>
<feature type="compositionally biased region" description="Basic and acidic residues" evidence="10">
    <location>
        <begin position="516"/>
        <end position="525"/>
    </location>
</feature>
<dbReference type="InterPro" id="IPR036640">
    <property type="entry name" value="ABC1_TM_sf"/>
</dbReference>
<dbReference type="EMBL" id="CP144090">
    <property type="protein sequence ID" value="WWD08510.1"/>
    <property type="molecule type" value="Genomic_DNA"/>
</dbReference>
<dbReference type="GO" id="GO:0005524">
    <property type="term" value="F:ATP binding"/>
    <property type="evidence" value="ECO:0007669"/>
    <property type="project" value="UniProtKB-KW"/>
</dbReference>
<feature type="compositionally biased region" description="Basic and acidic residues" evidence="10">
    <location>
        <begin position="791"/>
        <end position="800"/>
    </location>
</feature>
<dbReference type="PROSITE" id="PS50893">
    <property type="entry name" value="ABC_TRANSPORTER_2"/>
    <property type="match status" value="2"/>
</dbReference>
<dbReference type="InterPro" id="IPR003439">
    <property type="entry name" value="ABC_transporter-like_ATP-bd"/>
</dbReference>
<feature type="domain" description="ABC transmembrane type-1" evidence="13">
    <location>
        <begin position="837"/>
        <end position="1109"/>
    </location>
</feature>
<keyword evidence="3 11" id="KW-0812">Transmembrane</keyword>
<dbReference type="KEGG" id="ker:91105423"/>
<feature type="transmembrane region" description="Helical" evidence="11">
    <location>
        <begin position="317"/>
        <end position="345"/>
    </location>
</feature>
<feature type="transmembrane region" description="Helical" evidence="11">
    <location>
        <begin position="828"/>
        <end position="851"/>
    </location>
</feature>
<evidence type="ECO:0000259" key="12">
    <source>
        <dbReference type="PROSITE" id="PS50893"/>
    </source>
</evidence>
<evidence type="ECO:0000256" key="8">
    <source>
        <dbReference type="ARBA" id="ARBA00023136"/>
    </source>
</evidence>
<evidence type="ECO:0000313" key="15">
    <source>
        <dbReference type="Proteomes" id="UP001358614"/>
    </source>
</evidence>
<evidence type="ECO:0000256" key="4">
    <source>
        <dbReference type="ARBA" id="ARBA00022737"/>
    </source>
</evidence>
<dbReference type="InterPro" id="IPR011527">
    <property type="entry name" value="ABC1_TM_dom"/>
</dbReference>
<evidence type="ECO:0000256" key="9">
    <source>
        <dbReference type="ARBA" id="ARBA00023180"/>
    </source>
</evidence>
<keyword evidence="7 11" id="KW-1133">Transmembrane helix</keyword>
<keyword evidence="8 11" id="KW-0472">Membrane</keyword>
<evidence type="ECO:0000256" key="11">
    <source>
        <dbReference type="SAM" id="Phobius"/>
    </source>
</evidence>
<evidence type="ECO:0000256" key="5">
    <source>
        <dbReference type="ARBA" id="ARBA00022741"/>
    </source>
</evidence>
<evidence type="ECO:0000313" key="14">
    <source>
        <dbReference type="EMBL" id="WWD08510.1"/>
    </source>
</evidence>
<proteinExistence type="predicted"/>
<feature type="domain" description="ABC transporter" evidence="12">
    <location>
        <begin position="534"/>
        <end position="761"/>
    </location>
</feature>
<feature type="region of interest" description="Disordered" evidence="10">
    <location>
        <begin position="769"/>
        <end position="806"/>
    </location>
</feature>
<feature type="region of interest" description="Disordered" evidence="10">
    <location>
        <begin position="77"/>
        <end position="102"/>
    </location>
</feature>
<dbReference type="InterPro" id="IPR027417">
    <property type="entry name" value="P-loop_NTPase"/>
</dbReference>
<dbReference type="CDD" id="cd18606">
    <property type="entry name" value="ABC_6TM_YOR1_D2_like"/>
    <property type="match status" value="1"/>
</dbReference>
<protein>
    <recommendedName>
        <fullName evidence="16">Cadmium ion transporter</fullName>
    </recommendedName>
</protein>
<dbReference type="Pfam" id="PF00664">
    <property type="entry name" value="ABC_membrane"/>
    <property type="match status" value="2"/>
</dbReference>
<feature type="transmembrane region" description="Helical" evidence="11">
    <location>
        <begin position="871"/>
        <end position="895"/>
    </location>
</feature>
<dbReference type="RefSeq" id="XP_066086477.1">
    <property type="nucleotide sequence ID" value="XM_066230380.1"/>
</dbReference>
<dbReference type="Gene3D" id="3.40.50.300">
    <property type="entry name" value="P-loop containing nucleotide triphosphate hydrolases"/>
    <property type="match status" value="2"/>
</dbReference>
<feature type="transmembrane region" description="Helical" evidence="11">
    <location>
        <begin position="941"/>
        <end position="961"/>
    </location>
</feature>
<dbReference type="SMART" id="SM00382">
    <property type="entry name" value="AAA"/>
    <property type="match status" value="2"/>
</dbReference>
<accession>A0AAX4KPW3</accession>
<evidence type="ECO:0000256" key="6">
    <source>
        <dbReference type="ARBA" id="ARBA00022840"/>
    </source>
</evidence>
<reference evidence="14 15" key="1">
    <citation type="submission" date="2024-01" db="EMBL/GenBank/DDBJ databases">
        <title>Comparative genomics of Cryptococcus and Kwoniella reveals pathogenesis evolution and contrasting modes of karyotype evolution via chromosome fusion or intercentromeric recombination.</title>
        <authorList>
            <person name="Coelho M.A."/>
            <person name="David-Palma M."/>
            <person name="Shea T."/>
            <person name="Bowers K."/>
            <person name="McGinley-Smith S."/>
            <person name="Mohammad A.W."/>
            <person name="Gnirke A."/>
            <person name="Yurkov A.M."/>
            <person name="Nowrousian M."/>
            <person name="Sun S."/>
            <person name="Cuomo C.A."/>
            <person name="Heitman J."/>
        </authorList>
    </citation>
    <scope>NUCLEOTIDE SEQUENCE [LARGE SCALE GENOMIC DNA]</scope>
    <source>
        <strain evidence="14 15">PYCC6329</strain>
    </source>
</reference>
<dbReference type="GO" id="GO:0016020">
    <property type="term" value="C:membrane"/>
    <property type="evidence" value="ECO:0007669"/>
    <property type="project" value="UniProtKB-SubCell"/>
</dbReference>
<dbReference type="Pfam" id="PF00005">
    <property type="entry name" value="ABC_tran"/>
    <property type="match status" value="2"/>
</dbReference>
<dbReference type="CDD" id="cd18597">
    <property type="entry name" value="ABC_6TM_YOR1_D1_like"/>
    <property type="match status" value="1"/>
</dbReference>
<evidence type="ECO:0000259" key="13">
    <source>
        <dbReference type="PROSITE" id="PS50929"/>
    </source>
</evidence>